<dbReference type="AlphaFoldDB" id="A0AAF0DQH2"/>
<dbReference type="Gene3D" id="3.40.50.10900">
    <property type="entry name" value="PAC-like subunit"/>
    <property type="match status" value="1"/>
</dbReference>
<dbReference type="EMBL" id="CP119951">
    <property type="protein sequence ID" value="WFC93578.1"/>
    <property type="molecule type" value="Genomic_DNA"/>
</dbReference>
<sequence>MSRPFCRPAFQTPPDFHGRTLVLPVVSVGSVPQLAVDLLIHAPELQCARVASLDGAECVPFVAPSEDGSATAGVYTALDVYQAPGSGLVIVQQRSPVLKSHKTHFAQRLKAWIEQAGFAEVLILASMDAAFRTDAEMHTALWKLRPVEANDIPLAKAAAHLPTFGDVPLPPIPGGGMARTSVPKATTAAMHMRLRPKLHACAASP</sequence>
<keyword evidence="2" id="KW-0143">Chaperone</keyword>
<dbReference type="GO" id="GO:0043248">
    <property type="term" value="P:proteasome assembly"/>
    <property type="evidence" value="ECO:0007669"/>
    <property type="project" value="TreeGrafter"/>
</dbReference>
<dbReference type="PANTHER" id="PTHR12970:SF1">
    <property type="entry name" value="PROTEASOME ASSEMBLY CHAPERONE 2"/>
    <property type="match status" value="1"/>
</dbReference>
<dbReference type="InterPro" id="IPR016562">
    <property type="entry name" value="Proteasome_assmbl_chp_2_euk"/>
</dbReference>
<keyword evidence="5" id="KW-1185">Reference proteome</keyword>
<dbReference type="PANTHER" id="PTHR12970">
    <property type="entry name" value="PROTEASOME ASSEMBLY CHAPERONE 2"/>
    <property type="match status" value="1"/>
</dbReference>
<dbReference type="Pfam" id="PF09754">
    <property type="entry name" value="PAC2"/>
    <property type="match status" value="1"/>
</dbReference>
<evidence type="ECO:0000313" key="5">
    <source>
        <dbReference type="Proteomes" id="UP001216638"/>
    </source>
</evidence>
<organism evidence="4 5">
    <name type="scientific">Malassezia brasiliensis</name>
    <dbReference type="NCBI Taxonomy" id="1821822"/>
    <lineage>
        <taxon>Eukaryota</taxon>
        <taxon>Fungi</taxon>
        <taxon>Dikarya</taxon>
        <taxon>Basidiomycota</taxon>
        <taxon>Ustilaginomycotina</taxon>
        <taxon>Malasseziomycetes</taxon>
        <taxon>Malasseziales</taxon>
        <taxon>Malasseziaceae</taxon>
        <taxon>Malassezia</taxon>
    </lineage>
</organism>
<gene>
    <name evidence="4" type="ORF">MBRA1_000199</name>
</gene>
<dbReference type="GO" id="GO:0005634">
    <property type="term" value="C:nucleus"/>
    <property type="evidence" value="ECO:0007669"/>
    <property type="project" value="TreeGrafter"/>
</dbReference>
<accession>A0AAF0DQH2</accession>
<dbReference type="InterPro" id="IPR019151">
    <property type="entry name" value="Proteasome_assmbl_chaperone_2"/>
</dbReference>
<evidence type="ECO:0000256" key="2">
    <source>
        <dbReference type="ARBA" id="ARBA00023186"/>
    </source>
</evidence>
<dbReference type="GO" id="GO:0005829">
    <property type="term" value="C:cytosol"/>
    <property type="evidence" value="ECO:0007669"/>
    <property type="project" value="TreeGrafter"/>
</dbReference>
<evidence type="ECO:0000256" key="1">
    <source>
        <dbReference type="ARBA" id="ARBA00019186"/>
    </source>
</evidence>
<comment type="similarity">
    <text evidence="3">Belongs to the PSMG2 family.</text>
</comment>
<evidence type="ECO:0000313" key="4">
    <source>
        <dbReference type="EMBL" id="WFC93578.1"/>
    </source>
</evidence>
<reference evidence="4" key="1">
    <citation type="submission" date="2023-03" db="EMBL/GenBank/DDBJ databases">
        <title>Mating type loci evolution in Malassezia.</title>
        <authorList>
            <person name="Coelho M.A."/>
        </authorList>
    </citation>
    <scope>NUCLEOTIDE SEQUENCE</scope>
    <source>
        <strain evidence="4">CBS 14135</strain>
    </source>
</reference>
<evidence type="ECO:0000256" key="3">
    <source>
        <dbReference type="ARBA" id="ARBA00025745"/>
    </source>
</evidence>
<proteinExistence type="inferred from homology"/>
<protein>
    <recommendedName>
        <fullName evidence="1">Proteasome assembly chaperone 2</fullName>
    </recommendedName>
</protein>
<name>A0AAF0DQH2_9BASI</name>
<dbReference type="Proteomes" id="UP001216638">
    <property type="component" value="Chromosome 1"/>
</dbReference>
<dbReference type="InterPro" id="IPR038389">
    <property type="entry name" value="PSMG2_sf"/>
</dbReference>